<dbReference type="PROSITE" id="PS00668">
    <property type="entry name" value="COMPLEX1_ND1_2"/>
    <property type="match status" value="1"/>
</dbReference>
<comment type="function">
    <text evidence="5">NDH-1 shuttles electrons from NADH, via FMN and iron-sulfur (Fe-S) centers, to quinones in the respiratory chain. The immediate electron acceptor for the enzyme in this species is believed to be ubiquinone. Couples the redox reaction to proton translocation (for every two electrons transferred, four hydrogen ions are translocated across the cytoplasmic membrane), and thus conserves the redox energy in a proton gradient. This subunit may bind ubiquinone.</text>
</comment>
<reference evidence="7" key="1">
    <citation type="submission" date="2019-04" db="EMBL/GenBank/DDBJ databases">
        <authorList>
            <consortium name="Science for Life Laboratories"/>
        </authorList>
    </citation>
    <scope>NUCLEOTIDE SEQUENCE</scope>
    <source>
        <strain evidence="7">MBLW1</strain>
    </source>
</reference>
<protein>
    <recommendedName>
        <fullName evidence="5">NADH-quinone oxidoreductase subunit H</fullName>
        <ecNumber evidence="5">7.1.1.-</ecNumber>
    </recommendedName>
    <alternativeName>
        <fullName evidence="5">NADH dehydrogenase I subunit H</fullName>
    </alternativeName>
    <alternativeName>
        <fullName evidence="5">NDH-1 subunit H</fullName>
    </alternativeName>
</protein>
<dbReference type="GO" id="GO:0009060">
    <property type="term" value="P:aerobic respiration"/>
    <property type="evidence" value="ECO:0007669"/>
    <property type="project" value="TreeGrafter"/>
</dbReference>
<dbReference type="AlphaFoldDB" id="A0A6C2YH93"/>
<sequence length="416" mass="45693">MPSFSLLFTLFIIAVVMGVILNTVAYLIYVERKISAYMQERIGPNRVGPFGLIQPLVDGAKMFLKEDIIPKHVDRVFYLLAPGVAAATALFAFVVVPFGPTTPPPAPVVVTAEMTPAEAVNAFNKTQEAYQSQTSYVIAPGINIGMLFTFAIGSLAVYGIILGGWSAGSKYAFLGALRSSAQIISYEIPLGLSILGVVLLIGSFNLETVINWQTQHGWMVLYQPLAFLIFLTAVFAECNRLPFDLPEAEQELVGGYHTEYSSLKFGLFYLGEYTHMITTSALASIVFFGGWHMPFVSEWVTPGSLADIAIKFAALMGKITFFILFYMLVRWTIPRFRFDQLMGLAWQVMVPLATLNILCVMLVREFLMPESFNSNGWILTAASFGLFAISALISTTATPGRRMPARKPTPQVPAGV</sequence>
<evidence type="ECO:0000256" key="5">
    <source>
        <dbReference type="HAMAP-Rule" id="MF_01350"/>
    </source>
</evidence>
<comment type="subunit">
    <text evidence="5">NDH-1 is composed of 14 different subunits. Subunits NuoA, H, J, K, L, M, N constitute the membrane sector of the complex.</text>
</comment>
<comment type="catalytic activity">
    <reaction evidence="5">
        <text>a quinone + NADH + 5 H(+)(in) = a quinol + NAD(+) + 4 H(+)(out)</text>
        <dbReference type="Rhea" id="RHEA:57888"/>
        <dbReference type="ChEBI" id="CHEBI:15378"/>
        <dbReference type="ChEBI" id="CHEBI:24646"/>
        <dbReference type="ChEBI" id="CHEBI:57540"/>
        <dbReference type="ChEBI" id="CHEBI:57945"/>
        <dbReference type="ChEBI" id="CHEBI:132124"/>
    </reaction>
</comment>
<gene>
    <name evidence="5" type="primary">nuoH</name>
    <name evidence="7" type="ORF">GMBLW1_30620</name>
</gene>
<keyword evidence="4 5" id="KW-0472">Membrane</keyword>
<feature type="transmembrane region" description="Helical" evidence="5">
    <location>
        <begin position="267"/>
        <end position="288"/>
    </location>
</feature>
<feature type="transmembrane region" description="Helical" evidence="5">
    <location>
        <begin position="376"/>
        <end position="397"/>
    </location>
</feature>
<keyword evidence="8" id="KW-1185">Reference proteome</keyword>
<dbReference type="Proteomes" id="UP000464378">
    <property type="component" value="Chromosome"/>
</dbReference>
<keyword evidence="5" id="KW-1003">Cell membrane</keyword>
<dbReference type="FunCoup" id="A0A6C2YH93">
    <property type="interactions" value="157"/>
</dbReference>
<dbReference type="KEGG" id="tim:GMBLW1_30620"/>
<keyword evidence="3 5" id="KW-1133">Transmembrane helix</keyword>
<keyword evidence="5 6" id="KW-0520">NAD</keyword>
<feature type="transmembrane region" description="Helical" evidence="5">
    <location>
        <begin position="218"/>
        <end position="236"/>
    </location>
</feature>
<dbReference type="EC" id="7.1.1.-" evidence="5"/>
<keyword evidence="2 5" id="KW-0812">Transmembrane</keyword>
<evidence type="ECO:0000256" key="6">
    <source>
        <dbReference type="RuleBase" id="RU000471"/>
    </source>
</evidence>
<comment type="similarity">
    <text evidence="5 6">Belongs to the complex I subunit 1 family.</text>
</comment>
<dbReference type="NCBIfam" id="NF004741">
    <property type="entry name" value="PRK06076.1-2"/>
    <property type="match status" value="1"/>
</dbReference>
<accession>A0A6C2YH93</accession>
<evidence type="ECO:0000256" key="2">
    <source>
        <dbReference type="ARBA" id="ARBA00022692"/>
    </source>
</evidence>
<keyword evidence="5" id="KW-0874">Quinone</keyword>
<dbReference type="Pfam" id="PF00146">
    <property type="entry name" value="NADHdh"/>
    <property type="match status" value="1"/>
</dbReference>
<dbReference type="GO" id="GO:0003954">
    <property type="term" value="F:NADH dehydrogenase activity"/>
    <property type="evidence" value="ECO:0007669"/>
    <property type="project" value="TreeGrafter"/>
</dbReference>
<feature type="transmembrane region" description="Helical" evidence="5">
    <location>
        <begin position="186"/>
        <end position="206"/>
    </location>
</feature>
<keyword evidence="5" id="KW-1278">Translocase</keyword>
<feature type="transmembrane region" description="Helical" evidence="5">
    <location>
        <begin position="76"/>
        <end position="98"/>
    </location>
</feature>
<dbReference type="PANTHER" id="PTHR11432">
    <property type="entry name" value="NADH DEHYDROGENASE SUBUNIT 1"/>
    <property type="match status" value="1"/>
</dbReference>
<feature type="transmembrane region" description="Helical" evidence="5">
    <location>
        <begin position="341"/>
        <end position="364"/>
    </location>
</feature>
<evidence type="ECO:0000256" key="4">
    <source>
        <dbReference type="ARBA" id="ARBA00023136"/>
    </source>
</evidence>
<evidence type="ECO:0000256" key="3">
    <source>
        <dbReference type="ARBA" id="ARBA00022989"/>
    </source>
</evidence>
<evidence type="ECO:0000313" key="7">
    <source>
        <dbReference type="EMBL" id="VIP00898.1"/>
    </source>
</evidence>
<dbReference type="GO" id="GO:0005886">
    <property type="term" value="C:plasma membrane"/>
    <property type="evidence" value="ECO:0007669"/>
    <property type="project" value="UniProtKB-SubCell"/>
</dbReference>
<dbReference type="PROSITE" id="PS00667">
    <property type="entry name" value="COMPLEX1_ND1_1"/>
    <property type="match status" value="1"/>
</dbReference>
<dbReference type="EMBL" id="LR586016">
    <property type="protein sequence ID" value="VIP00898.1"/>
    <property type="molecule type" value="Genomic_DNA"/>
</dbReference>
<feature type="transmembrane region" description="Helical" evidence="5">
    <location>
        <begin position="308"/>
        <end position="329"/>
    </location>
</feature>
<dbReference type="GO" id="GO:0048038">
    <property type="term" value="F:quinone binding"/>
    <property type="evidence" value="ECO:0007669"/>
    <property type="project" value="UniProtKB-KW"/>
</dbReference>
<evidence type="ECO:0000313" key="8">
    <source>
        <dbReference type="Proteomes" id="UP000464378"/>
    </source>
</evidence>
<proteinExistence type="inferred from homology"/>
<keyword evidence="5 7" id="KW-0830">Ubiquinone</keyword>
<dbReference type="HAMAP" id="MF_01350">
    <property type="entry name" value="NDH1_NuoH"/>
    <property type="match status" value="1"/>
</dbReference>
<organism evidence="7">
    <name type="scientific">Tuwongella immobilis</name>
    <dbReference type="NCBI Taxonomy" id="692036"/>
    <lineage>
        <taxon>Bacteria</taxon>
        <taxon>Pseudomonadati</taxon>
        <taxon>Planctomycetota</taxon>
        <taxon>Planctomycetia</taxon>
        <taxon>Gemmatales</taxon>
        <taxon>Gemmataceae</taxon>
        <taxon>Tuwongella</taxon>
    </lineage>
</organism>
<dbReference type="InParanoid" id="A0A6C2YH93"/>
<comment type="subcellular location">
    <subcellularLocation>
        <location evidence="5 6">Cell membrane</location>
        <topology evidence="5 6">Multi-pass membrane protein</topology>
    </subcellularLocation>
    <subcellularLocation>
        <location evidence="1">Membrane</location>
        <topology evidence="1">Multi-pass membrane protein</topology>
    </subcellularLocation>
</comment>
<dbReference type="RefSeq" id="WP_162656064.1">
    <property type="nucleotide sequence ID" value="NZ_LR593887.1"/>
</dbReference>
<dbReference type="InterPro" id="IPR018086">
    <property type="entry name" value="NADH_UbQ_OxRdtase_su1_CS"/>
</dbReference>
<dbReference type="InterPro" id="IPR001694">
    <property type="entry name" value="NADH_UbQ_OxRdtase_su1/FPO"/>
</dbReference>
<evidence type="ECO:0000256" key="1">
    <source>
        <dbReference type="ARBA" id="ARBA00004141"/>
    </source>
</evidence>
<dbReference type="PANTHER" id="PTHR11432:SF3">
    <property type="entry name" value="NADH-UBIQUINONE OXIDOREDUCTASE CHAIN 1"/>
    <property type="match status" value="1"/>
</dbReference>
<dbReference type="GO" id="GO:0016655">
    <property type="term" value="F:oxidoreductase activity, acting on NAD(P)H, quinone or similar compound as acceptor"/>
    <property type="evidence" value="ECO:0007669"/>
    <property type="project" value="UniProtKB-UniRule"/>
</dbReference>
<feature type="transmembrane region" description="Helical" evidence="5">
    <location>
        <begin position="6"/>
        <end position="29"/>
    </location>
</feature>
<dbReference type="EMBL" id="LR593887">
    <property type="protein sequence ID" value="VTR97214.1"/>
    <property type="molecule type" value="Genomic_DNA"/>
</dbReference>
<feature type="transmembrane region" description="Helical" evidence="5">
    <location>
        <begin position="144"/>
        <end position="165"/>
    </location>
</feature>
<name>A0A6C2YH93_9BACT</name>